<dbReference type="PANTHER" id="PTHR22932">
    <property type="entry name" value="TELOMERASE-BINDING PROTEIN P23 HSP90 CO-CHAPERONE"/>
    <property type="match status" value="1"/>
</dbReference>
<organism evidence="4 5">
    <name type="scientific">Schizosaccharomyces osmophilus</name>
    <dbReference type="NCBI Taxonomy" id="2545709"/>
    <lineage>
        <taxon>Eukaryota</taxon>
        <taxon>Fungi</taxon>
        <taxon>Dikarya</taxon>
        <taxon>Ascomycota</taxon>
        <taxon>Taphrinomycotina</taxon>
        <taxon>Schizosaccharomycetes</taxon>
        <taxon>Schizosaccharomycetales</taxon>
        <taxon>Schizosaccharomycetaceae</taxon>
        <taxon>Schizosaccharomyces</taxon>
    </lineage>
</organism>
<keyword evidence="5" id="KW-1185">Reference proteome</keyword>
<proteinExistence type="inferred from homology"/>
<feature type="domain" description="CS" evidence="3">
    <location>
        <begin position="4"/>
        <end position="100"/>
    </location>
</feature>
<feature type="compositionally biased region" description="Gly residues" evidence="2">
    <location>
        <begin position="148"/>
        <end position="157"/>
    </location>
</feature>
<feature type="region of interest" description="Disordered" evidence="2">
    <location>
        <begin position="118"/>
        <end position="195"/>
    </location>
</feature>
<dbReference type="GO" id="GO:0005829">
    <property type="term" value="C:cytosol"/>
    <property type="evidence" value="ECO:0007669"/>
    <property type="project" value="TreeGrafter"/>
</dbReference>
<dbReference type="InterPro" id="IPR045250">
    <property type="entry name" value="p23-like"/>
</dbReference>
<evidence type="ECO:0000259" key="3">
    <source>
        <dbReference type="PROSITE" id="PS51203"/>
    </source>
</evidence>
<dbReference type="GO" id="GO:0051087">
    <property type="term" value="F:protein-folding chaperone binding"/>
    <property type="evidence" value="ECO:0007669"/>
    <property type="project" value="TreeGrafter"/>
</dbReference>
<dbReference type="GO" id="GO:0051131">
    <property type="term" value="P:chaperone-mediated protein complex assembly"/>
    <property type="evidence" value="ECO:0007669"/>
    <property type="project" value="TreeGrafter"/>
</dbReference>
<dbReference type="GO" id="GO:0005634">
    <property type="term" value="C:nucleus"/>
    <property type="evidence" value="ECO:0007669"/>
    <property type="project" value="TreeGrafter"/>
</dbReference>
<name>A0AAF0AXY8_9SCHI</name>
<dbReference type="PROSITE" id="PS51203">
    <property type="entry name" value="CS"/>
    <property type="match status" value="1"/>
</dbReference>
<feature type="compositionally biased region" description="Acidic residues" evidence="2">
    <location>
        <begin position="175"/>
        <end position="195"/>
    </location>
</feature>
<dbReference type="Proteomes" id="UP001212411">
    <property type="component" value="Chromosome 2"/>
</dbReference>
<dbReference type="AlphaFoldDB" id="A0AAF0AXY8"/>
<dbReference type="FunFam" id="2.60.40.790:FF:000013">
    <property type="entry name" value="Very-long-chain (3R)-3-hydroxyacyl-CoA dehydratase"/>
    <property type="match status" value="1"/>
</dbReference>
<dbReference type="GO" id="GO:0051879">
    <property type="term" value="F:Hsp90 protein binding"/>
    <property type="evidence" value="ECO:0007669"/>
    <property type="project" value="InterPro"/>
</dbReference>
<dbReference type="InterPro" id="IPR008978">
    <property type="entry name" value="HSP20-like_chaperone"/>
</dbReference>
<accession>A0AAF0AXY8</accession>
<evidence type="ECO:0000313" key="4">
    <source>
        <dbReference type="EMBL" id="WBW74495.1"/>
    </source>
</evidence>
<dbReference type="EMBL" id="CP115612">
    <property type="protein sequence ID" value="WBW74495.1"/>
    <property type="molecule type" value="Genomic_DNA"/>
</dbReference>
<dbReference type="CDD" id="cd06465">
    <property type="entry name" value="p23_hB-ind1_like"/>
    <property type="match status" value="1"/>
</dbReference>
<evidence type="ECO:0000313" key="5">
    <source>
        <dbReference type="Proteomes" id="UP001212411"/>
    </source>
</evidence>
<dbReference type="GeneID" id="80876351"/>
<dbReference type="Gene3D" id="2.60.40.790">
    <property type="match status" value="1"/>
</dbReference>
<dbReference type="KEGG" id="som:SOMG_02871"/>
<dbReference type="InterPro" id="IPR007052">
    <property type="entry name" value="CS_dom"/>
</dbReference>
<dbReference type="SUPFAM" id="SSF49764">
    <property type="entry name" value="HSP20-like chaperones"/>
    <property type="match status" value="1"/>
</dbReference>
<dbReference type="RefSeq" id="XP_056038738.1">
    <property type="nucleotide sequence ID" value="XM_056181662.1"/>
</dbReference>
<dbReference type="PANTHER" id="PTHR22932:SF1">
    <property type="entry name" value="CO-CHAPERONE PROTEIN DAF-41"/>
    <property type="match status" value="1"/>
</dbReference>
<evidence type="ECO:0000256" key="1">
    <source>
        <dbReference type="ARBA" id="ARBA00025733"/>
    </source>
</evidence>
<sequence>MSATQIPEVLWAQRSHPENPEKNVIYLTVVIPDAVEPKINLTSEKVVIDSKSGAAAHYAVQIDFFKEIDTEKSNYSLTGRNIFFVLYKKELQEEFWPRLTKEKLRLHWLRTDFERWVDEDEQETQPEASAEPANPFGAGGMPDLSALGGMGGMGGMEGMDLSQLGNMGANMGGQNDEEESSEPELEEADEEEKKE</sequence>
<evidence type="ECO:0000256" key="2">
    <source>
        <dbReference type="SAM" id="MobiDB-lite"/>
    </source>
</evidence>
<reference evidence="4 5" key="1">
    <citation type="journal article" date="2023" name="G3 (Bethesda)">
        <title>A high-quality reference genome for the fission yeast Schizosaccharomyces osmophilus.</title>
        <authorList>
            <person name="Jia G.S."/>
            <person name="Zhang W.C."/>
            <person name="Liang Y."/>
            <person name="Liu X.H."/>
            <person name="Rhind N."/>
            <person name="Pidoux A."/>
            <person name="Brysch-Herzberg M."/>
            <person name="Du L.L."/>
        </authorList>
    </citation>
    <scope>NUCLEOTIDE SEQUENCE [LARGE SCALE GENOMIC DNA]</scope>
    <source>
        <strain evidence="4 5">CBS 15793</strain>
    </source>
</reference>
<dbReference type="GO" id="GO:0006457">
    <property type="term" value="P:protein folding"/>
    <property type="evidence" value="ECO:0007669"/>
    <property type="project" value="TreeGrafter"/>
</dbReference>
<gene>
    <name evidence="4" type="primary">wos2</name>
    <name evidence="4" type="ORF">SOMG_02871</name>
</gene>
<protein>
    <submittedName>
        <fullName evidence="4">P23-like protein</fullName>
    </submittedName>
</protein>
<comment type="similarity">
    <text evidence="1">Belongs to the p23/wos2 family.</text>
</comment>